<accession>A0A656HEX4</accession>
<reference evidence="5" key="1">
    <citation type="journal article" date="2011" name="Stand. Genomic Sci.">
        <title>Genome sequence of the filamentous, gliding Thiothrix nivea neotype strain (JP2(T)).</title>
        <authorList>
            <person name="Lapidus A."/>
            <person name="Nolan M."/>
            <person name="Lucas S."/>
            <person name="Glavina Del Rio T."/>
            <person name="Tice H."/>
            <person name="Cheng J.F."/>
            <person name="Tapia R."/>
            <person name="Han C."/>
            <person name="Goodwin L."/>
            <person name="Pitluck S."/>
            <person name="Liolios K."/>
            <person name="Pagani I."/>
            <person name="Ivanova N."/>
            <person name="Huntemann M."/>
            <person name="Mavromatis K."/>
            <person name="Mikhailova N."/>
            <person name="Pati A."/>
            <person name="Chen A."/>
            <person name="Palaniappan K."/>
            <person name="Land M."/>
            <person name="Brambilla E.M."/>
            <person name="Rohde M."/>
            <person name="Abt B."/>
            <person name="Verbarg S."/>
            <person name="Goker M."/>
            <person name="Bristow J."/>
            <person name="Eisen J.A."/>
            <person name="Markowitz V."/>
            <person name="Hugenholtz P."/>
            <person name="Kyrpides N.C."/>
            <person name="Klenk H.P."/>
            <person name="Woyke T."/>
        </authorList>
    </citation>
    <scope>NUCLEOTIDE SEQUENCE [LARGE SCALE GENOMIC DNA]</scope>
    <source>
        <strain evidence="5">ATCC 35100 / DSM 5205 / JP2</strain>
    </source>
</reference>
<evidence type="ECO:0000256" key="1">
    <source>
        <dbReference type="SAM" id="MobiDB-lite"/>
    </source>
</evidence>
<evidence type="ECO:0000256" key="2">
    <source>
        <dbReference type="SAM" id="SignalP"/>
    </source>
</evidence>
<feature type="signal peptide" evidence="2">
    <location>
        <begin position="1"/>
        <end position="22"/>
    </location>
</feature>
<evidence type="ECO:0000259" key="3">
    <source>
        <dbReference type="Pfam" id="PF07603"/>
    </source>
</evidence>
<dbReference type="RefSeq" id="WP_002707969.1">
    <property type="nucleotide sequence ID" value="NZ_JH651384.1"/>
</dbReference>
<proteinExistence type="predicted"/>
<feature type="domain" description="Lcl C-terminal" evidence="3">
    <location>
        <begin position="198"/>
        <end position="340"/>
    </location>
</feature>
<keyword evidence="2" id="KW-0732">Signal</keyword>
<keyword evidence="5" id="KW-1185">Reference proteome</keyword>
<protein>
    <recommendedName>
        <fullName evidence="3">Lcl C-terminal domain-containing protein</fullName>
    </recommendedName>
</protein>
<dbReference type="EMBL" id="JH651384">
    <property type="protein sequence ID" value="EIJ34026.1"/>
    <property type="molecule type" value="Genomic_DNA"/>
</dbReference>
<organism evidence="4 5">
    <name type="scientific">Thiothrix nivea (strain ATCC 35100 / DSM 5205 / JP2)</name>
    <dbReference type="NCBI Taxonomy" id="870187"/>
    <lineage>
        <taxon>Bacteria</taxon>
        <taxon>Pseudomonadati</taxon>
        <taxon>Pseudomonadota</taxon>
        <taxon>Gammaproteobacteria</taxon>
        <taxon>Thiotrichales</taxon>
        <taxon>Thiotrichaceae</taxon>
        <taxon>Thiothrix</taxon>
    </lineage>
</organism>
<gene>
    <name evidence="4" type="ORF">Thini_1423</name>
</gene>
<dbReference type="Proteomes" id="UP000005317">
    <property type="component" value="Unassembled WGS sequence"/>
</dbReference>
<sequence length="356" mass="38495" precursor="true">MKATRVGGMLLSGCLMSIQVLAELEYQGQGGWRTSDGQGGWAQNDMGENLFNIGIAACKQTCEDDNACKGIEYVSDPAGWQEAGMQVFNKCEIHHDAYAHCDSNAGGRGSDDDGCWVKKPKPNFPNGPDDVTPKTGGLNDTGIIKYGTTTASSRLQEDASSGRDRTLRDDSDGHAGFSFIKISSSGQVLAADVADWSCVKDNVTGLLWEKKTENGLHSKGWSYAWYEPDSSKNGGDSGDLGPAGNDCGLSDNCNTWEYVKAVNEEGLCGRNDWRLPTLEELNSIVNFGTRSPTIDLKYFPNTQKEFHWSSDTVPDARNNWRATAAGGTGFKDGWSGATPKRNISTDFKAVRLVSGQ</sequence>
<evidence type="ECO:0000313" key="5">
    <source>
        <dbReference type="Proteomes" id="UP000005317"/>
    </source>
</evidence>
<name>A0A656HEX4_THINJ</name>
<dbReference type="Pfam" id="PF07603">
    <property type="entry name" value="Lcl_C"/>
    <property type="match status" value="1"/>
</dbReference>
<feature type="chain" id="PRO_5024833551" description="Lcl C-terminal domain-containing protein" evidence="2">
    <location>
        <begin position="23"/>
        <end position="356"/>
    </location>
</feature>
<feature type="region of interest" description="Disordered" evidence="1">
    <location>
        <begin position="149"/>
        <end position="169"/>
    </location>
</feature>
<feature type="compositionally biased region" description="Basic and acidic residues" evidence="1">
    <location>
        <begin position="155"/>
        <end position="169"/>
    </location>
</feature>
<dbReference type="OrthoDB" id="5628921at2"/>
<evidence type="ECO:0000313" key="4">
    <source>
        <dbReference type="EMBL" id="EIJ34026.1"/>
    </source>
</evidence>
<dbReference type="InterPro" id="IPR011460">
    <property type="entry name" value="Lcl_C"/>
</dbReference>
<dbReference type="AlphaFoldDB" id="A0A656HEX4"/>